<protein>
    <submittedName>
        <fullName evidence="2">Steroid 5-alpha reductase family enzyme</fullName>
    </submittedName>
</protein>
<feature type="transmembrane region" description="Helical" evidence="1">
    <location>
        <begin position="220"/>
        <end position="240"/>
    </location>
</feature>
<evidence type="ECO:0000313" key="2">
    <source>
        <dbReference type="EMBL" id="PXW75087.1"/>
    </source>
</evidence>
<gene>
    <name evidence="2" type="ORF">C7451_10756</name>
</gene>
<comment type="caution">
    <text evidence="2">The sequence shown here is derived from an EMBL/GenBank/DDBJ whole genome shotgun (WGS) entry which is preliminary data.</text>
</comment>
<dbReference type="Gene3D" id="1.20.120.1630">
    <property type="match status" value="1"/>
</dbReference>
<dbReference type="Proteomes" id="UP000248014">
    <property type="component" value="Unassembled WGS sequence"/>
</dbReference>
<dbReference type="EMBL" id="QJJM01000007">
    <property type="protein sequence ID" value="PXW75087.1"/>
    <property type="molecule type" value="Genomic_DNA"/>
</dbReference>
<name>A0A2V3V085_9SPHN</name>
<dbReference type="GO" id="GO:0016020">
    <property type="term" value="C:membrane"/>
    <property type="evidence" value="ECO:0007669"/>
    <property type="project" value="TreeGrafter"/>
</dbReference>
<sequence>MIPVTEAVPLLLHNLVLIFGVMIILWGVAVAIKDVSFIDAVWPMGMVLLAAVTFWLSDAASPGAVLLLALTAIWGTRLGLHLFVRWRRNGVDPRYAKIIASAQQKKGWSFAKTALLQVFLLQGPLLFMVCLPAQLGIWRGGELNALALVGAVIAAIGIAFETIGDAQLETFRANPANKGKVLNTGLWRYTRHPNYFGDACTWWGIWLVAFSTGWDIGLASLIGPVFLNFTLVKWSGAAMLERGLRKTRPEYADYIARTSSFFPLPPRGE</sequence>
<dbReference type="RefSeq" id="WP_341866622.1">
    <property type="nucleotide sequence ID" value="NZ_QJJM01000007.1"/>
</dbReference>
<feature type="transmembrane region" description="Helical" evidence="1">
    <location>
        <begin position="12"/>
        <end position="32"/>
    </location>
</feature>
<keyword evidence="3" id="KW-1185">Reference proteome</keyword>
<keyword evidence="1" id="KW-1133">Transmembrane helix</keyword>
<organism evidence="2 3">
    <name type="scientific">Blastomonas natatoria</name>
    <dbReference type="NCBI Taxonomy" id="34015"/>
    <lineage>
        <taxon>Bacteria</taxon>
        <taxon>Pseudomonadati</taxon>
        <taxon>Pseudomonadota</taxon>
        <taxon>Alphaproteobacteria</taxon>
        <taxon>Sphingomonadales</taxon>
        <taxon>Sphingomonadaceae</taxon>
        <taxon>Blastomonas</taxon>
    </lineage>
</organism>
<dbReference type="PANTHER" id="PTHR32251">
    <property type="entry name" value="3-OXO-5-ALPHA-STEROID 4-DEHYDROGENASE"/>
    <property type="match status" value="1"/>
</dbReference>
<dbReference type="Pfam" id="PF06966">
    <property type="entry name" value="DUF1295"/>
    <property type="match status" value="1"/>
</dbReference>
<keyword evidence="1" id="KW-0812">Transmembrane</keyword>
<feature type="transmembrane region" description="Helical" evidence="1">
    <location>
        <begin position="63"/>
        <end position="84"/>
    </location>
</feature>
<proteinExistence type="predicted"/>
<dbReference type="PROSITE" id="PS50244">
    <property type="entry name" value="S5A_REDUCTASE"/>
    <property type="match status" value="1"/>
</dbReference>
<feature type="transmembrane region" description="Helical" evidence="1">
    <location>
        <begin position="114"/>
        <end position="137"/>
    </location>
</feature>
<accession>A0A2V3V085</accession>
<keyword evidence="1" id="KW-0472">Membrane</keyword>
<evidence type="ECO:0000313" key="3">
    <source>
        <dbReference type="Proteomes" id="UP000248014"/>
    </source>
</evidence>
<evidence type="ECO:0000256" key="1">
    <source>
        <dbReference type="SAM" id="Phobius"/>
    </source>
</evidence>
<dbReference type="InterPro" id="IPR010721">
    <property type="entry name" value="UstE-like"/>
</dbReference>
<feature type="transmembrane region" description="Helical" evidence="1">
    <location>
        <begin position="143"/>
        <end position="163"/>
    </location>
</feature>
<dbReference type="AlphaFoldDB" id="A0A2V3V085"/>
<dbReference type="PANTHER" id="PTHR32251:SF17">
    <property type="entry name" value="STEROID 5-ALPHA REDUCTASE C-TERMINAL DOMAIN-CONTAINING PROTEIN"/>
    <property type="match status" value="1"/>
</dbReference>
<reference evidence="2 3" key="1">
    <citation type="submission" date="2018-05" db="EMBL/GenBank/DDBJ databases">
        <title>Genomic Encyclopedia of Type Strains, Phase IV (KMG-IV): sequencing the most valuable type-strain genomes for metagenomic binning, comparative biology and taxonomic classification.</title>
        <authorList>
            <person name="Goeker M."/>
        </authorList>
    </citation>
    <scope>NUCLEOTIDE SEQUENCE [LARGE SCALE GENOMIC DNA]</scope>
    <source>
        <strain evidence="2 3">DSM 3183</strain>
    </source>
</reference>